<keyword evidence="1" id="KW-1133">Transmembrane helix</keyword>
<evidence type="ECO:0000256" key="1">
    <source>
        <dbReference type="SAM" id="Phobius"/>
    </source>
</evidence>
<feature type="transmembrane region" description="Helical" evidence="1">
    <location>
        <begin position="49"/>
        <end position="67"/>
    </location>
</feature>
<evidence type="ECO:0000313" key="2">
    <source>
        <dbReference type="EMBL" id="MFC4128202.1"/>
    </source>
</evidence>
<protein>
    <recommendedName>
        <fullName evidence="4">PH domain-containing protein</fullName>
    </recommendedName>
</protein>
<evidence type="ECO:0008006" key="4">
    <source>
        <dbReference type="Google" id="ProtNLM"/>
    </source>
</evidence>
<evidence type="ECO:0000313" key="3">
    <source>
        <dbReference type="Proteomes" id="UP001595767"/>
    </source>
</evidence>
<gene>
    <name evidence="2" type="ORF">ACFOW8_25075</name>
</gene>
<organism evidence="2 3">
    <name type="scientific">Nocardia rhizosphaerae</name>
    <dbReference type="NCBI Taxonomy" id="1691571"/>
    <lineage>
        <taxon>Bacteria</taxon>
        <taxon>Bacillati</taxon>
        <taxon>Actinomycetota</taxon>
        <taxon>Actinomycetes</taxon>
        <taxon>Mycobacteriales</taxon>
        <taxon>Nocardiaceae</taxon>
        <taxon>Nocardia</taxon>
    </lineage>
</organism>
<sequence length="184" mass="20642">MANIYHQGLRPPLEYPAAANPIAVLAGTVGVVATILAVVTIALEDGFPVPLVYGALASGVVVSVVSARRVRGRHPELVIDSEGIIVRRYDRIRWREIDIVRIRRVEVRDRLVQKLRAWRGLEIVLVSPEAVSARAPRRLRLHEFLTTTYGWSFVSISETQVLPHTVEDVALAMKDYFPALRIEF</sequence>
<reference evidence="3" key="1">
    <citation type="journal article" date="2019" name="Int. J. Syst. Evol. Microbiol.">
        <title>The Global Catalogue of Microorganisms (GCM) 10K type strain sequencing project: providing services to taxonomists for standard genome sequencing and annotation.</title>
        <authorList>
            <consortium name="The Broad Institute Genomics Platform"/>
            <consortium name="The Broad Institute Genome Sequencing Center for Infectious Disease"/>
            <person name="Wu L."/>
            <person name="Ma J."/>
        </authorList>
    </citation>
    <scope>NUCLEOTIDE SEQUENCE [LARGE SCALE GENOMIC DNA]</scope>
    <source>
        <strain evidence="3">CGMCC 4.7204</strain>
    </source>
</reference>
<name>A0ABV8LCZ6_9NOCA</name>
<dbReference type="Proteomes" id="UP001595767">
    <property type="component" value="Unassembled WGS sequence"/>
</dbReference>
<keyword evidence="1" id="KW-0472">Membrane</keyword>
<accession>A0ABV8LCZ6</accession>
<keyword evidence="1" id="KW-0812">Transmembrane</keyword>
<feature type="transmembrane region" description="Helical" evidence="1">
    <location>
        <begin position="21"/>
        <end position="43"/>
    </location>
</feature>
<dbReference type="RefSeq" id="WP_378553935.1">
    <property type="nucleotide sequence ID" value="NZ_JBHSBA010000015.1"/>
</dbReference>
<dbReference type="EMBL" id="JBHSBA010000015">
    <property type="protein sequence ID" value="MFC4128202.1"/>
    <property type="molecule type" value="Genomic_DNA"/>
</dbReference>
<proteinExistence type="predicted"/>
<keyword evidence="3" id="KW-1185">Reference proteome</keyword>
<comment type="caution">
    <text evidence="2">The sequence shown here is derived from an EMBL/GenBank/DDBJ whole genome shotgun (WGS) entry which is preliminary data.</text>
</comment>